<dbReference type="SUPFAM" id="SSF51556">
    <property type="entry name" value="Metallo-dependent hydrolases"/>
    <property type="match status" value="1"/>
</dbReference>
<reference evidence="3 4" key="1">
    <citation type="journal article" date="2019" name="Int. J. Syst. Evol. Microbiol.">
        <title>The Global Catalogue of Microorganisms (GCM) 10K type strain sequencing project: providing services to taxonomists for standard genome sequencing and annotation.</title>
        <authorList>
            <consortium name="The Broad Institute Genomics Platform"/>
            <consortium name="The Broad Institute Genome Sequencing Center for Infectious Disease"/>
            <person name="Wu L."/>
            <person name="Ma J."/>
        </authorList>
    </citation>
    <scope>NUCLEOTIDE SEQUENCE [LARGE SCALE GENOMIC DNA]</scope>
    <source>
        <strain evidence="3 4">JCM 16009</strain>
    </source>
</reference>
<protein>
    <recommendedName>
        <fullName evidence="2">Amidohydrolase-related domain-containing protein</fullName>
    </recommendedName>
</protein>
<comment type="caution">
    <text evidence="3">The sequence shown here is derived from an EMBL/GenBank/DDBJ whole genome shotgun (WGS) entry which is preliminary data.</text>
</comment>
<keyword evidence="4" id="KW-1185">Reference proteome</keyword>
<dbReference type="InterPro" id="IPR006680">
    <property type="entry name" value="Amidohydro-rel"/>
</dbReference>
<accession>A0ABN2MYC8</accession>
<feature type="domain" description="Amidohydrolase-related" evidence="2">
    <location>
        <begin position="92"/>
        <end position="389"/>
    </location>
</feature>
<evidence type="ECO:0000259" key="2">
    <source>
        <dbReference type="Pfam" id="PF04909"/>
    </source>
</evidence>
<dbReference type="InterPro" id="IPR032466">
    <property type="entry name" value="Metal_Hydrolase"/>
</dbReference>
<dbReference type="EMBL" id="BAAAQK010000005">
    <property type="protein sequence ID" value="GAA1843485.1"/>
    <property type="molecule type" value="Genomic_DNA"/>
</dbReference>
<evidence type="ECO:0000256" key="1">
    <source>
        <dbReference type="ARBA" id="ARBA00023239"/>
    </source>
</evidence>
<gene>
    <name evidence="3" type="ORF">GCM10009836_23570</name>
</gene>
<dbReference type="Pfam" id="PF04909">
    <property type="entry name" value="Amidohydro_2"/>
    <property type="match status" value="1"/>
</dbReference>
<dbReference type="InterPro" id="IPR032465">
    <property type="entry name" value="ACMSD"/>
</dbReference>
<dbReference type="PANTHER" id="PTHR21240">
    <property type="entry name" value="2-AMINO-3-CARBOXYLMUCONATE-6-SEMIALDEHYDE DECARBOXYLASE"/>
    <property type="match status" value="1"/>
</dbReference>
<dbReference type="RefSeq" id="WP_344415465.1">
    <property type="nucleotide sequence ID" value="NZ_BAAAQK010000005.1"/>
</dbReference>
<name>A0ABN2MYC8_9PSEU</name>
<dbReference type="PANTHER" id="PTHR21240:SF28">
    <property type="entry name" value="ISO-OROTATE DECARBOXYLASE (EUROFUNG)"/>
    <property type="match status" value="1"/>
</dbReference>
<organism evidence="3 4">
    <name type="scientific">Pseudonocardia ailaonensis</name>
    <dbReference type="NCBI Taxonomy" id="367279"/>
    <lineage>
        <taxon>Bacteria</taxon>
        <taxon>Bacillati</taxon>
        <taxon>Actinomycetota</taxon>
        <taxon>Actinomycetes</taxon>
        <taxon>Pseudonocardiales</taxon>
        <taxon>Pseudonocardiaceae</taxon>
        <taxon>Pseudonocardia</taxon>
    </lineage>
</organism>
<keyword evidence="1" id="KW-0456">Lyase</keyword>
<proteinExistence type="predicted"/>
<evidence type="ECO:0000313" key="4">
    <source>
        <dbReference type="Proteomes" id="UP001500449"/>
    </source>
</evidence>
<dbReference type="Proteomes" id="UP001500449">
    <property type="component" value="Unassembled WGS sequence"/>
</dbReference>
<evidence type="ECO:0000313" key="3">
    <source>
        <dbReference type="EMBL" id="GAA1843485.1"/>
    </source>
</evidence>
<sequence length="442" mass="48560">MATRNDLAEKYSGRPYTIISSDGHAGANLLDYRPYLESRYHERFDAWAASYVDAWGEISRTVDEDNPEQDSPFRYGVFSYDQAVNWDSRARLEFMEGQGIVGEVLFPNTVPPFNPSGALTAPGPRSAEEYELRWAGLRAHNRWMAEFCGEAPGRRAGMIQVYLDNVEDTVEEIRAGHAAGLAGVLLPGDNVLKLQGYYRKAYEPVWAACAELGLPVHTHQVWPNEGIQEGSGAMWVGIMESEWFSQRPLAHVVCSGVLERHPDLKFVVTEASGGRWVGKQAAMLDYMYADALTTDRYPTFTAAVAGEAARALSKRPSEYIASNVYIGNPVDYAGALRAGTQNVMFGADLPHSEGSSPFTREALQVTMSHLPEDEVRILTGITAAECYGLDLDALQQVADRVGPTPAEVATPPDWSTMPRYPDDTLCVYFMRSGAPAATPAMG</sequence>
<dbReference type="Gene3D" id="3.20.20.140">
    <property type="entry name" value="Metal-dependent hydrolases"/>
    <property type="match status" value="1"/>
</dbReference>